<comment type="caution">
    <text evidence="1">The sequence shown here is derived from an EMBL/GenBank/DDBJ whole genome shotgun (WGS) entry which is preliminary data.</text>
</comment>
<evidence type="ECO:0008006" key="3">
    <source>
        <dbReference type="Google" id="ProtNLM"/>
    </source>
</evidence>
<reference evidence="1 2" key="1">
    <citation type="journal article" date="2023" name="Plants (Basel)">
        <title>Bridging the Gap: Combining Genomics and Transcriptomics Approaches to Understand Stylosanthes scabra, an Orphan Legume from the Brazilian Caatinga.</title>
        <authorList>
            <person name="Ferreira-Neto J.R.C."/>
            <person name="da Silva M.D."/>
            <person name="Binneck E."/>
            <person name="de Melo N.F."/>
            <person name="da Silva R.H."/>
            <person name="de Melo A.L.T.M."/>
            <person name="Pandolfi V."/>
            <person name="Bustamante F.O."/>
            <person name="Brasileiro-Vidal A.C."/>
            <person name="Benko-Iseppon A.M."/>
        </authorList>
    </citation>
    <scope>NUCLEOTIDE SEQUENCE [LARGE SCALE GENOMIC DNA]</scope>
    <source>
        <tissue evidence="1">Leaves</tissue>
    </source>
</reference>
<gene>
    <name evidence="1" type="ORF">PIB30_074134</name>
</gene>
<organism evidence="1 2">
    <name type="scientific">Stylosanthes scabra</name>
    <dbReference type="NCBI Taxonomy" id="79078"/>
    <lineage>
        <taxon>Eukaryota</taxon>
        <taxon>Viridiplantae</taxon>
        <taxon>Streptophyta</taxon>
        <taxon>Embryophyta</taxon>
        <taxon>Tracheophyta</taxon>
        <taxon>Spermatophyta</taxon>
        <taxon>Magnoliopsida</taxon>
        <taxon>eudicotyledons</taxon>
        <taxon>Gunneridae</taxon>
        <taxon>Pentapetalae</taxon>
        <taxon>rosids</taxon>
        <taxon>fabids</taxon>
        <taxon>Fabales</taxon>
        <taxon>Fabaceae</taxon>
        <taxon>Papilionoideae</taxon>
        <taxon>50 kb inversion clade</taxon>
        <taxon>dalbergioids sensu lato</taxon>
        <taxon>Dalbergieae</taxon>
        <taxon>Pterocarpus clade</taxon>
        <taxon>Stylosanthes</taxon>
    </lineage>
</organism>
<evidence type="ECO:0000313" key="2">
    <source>
        <dbReference type="Proteomes" id="UP001341840"/>
    </source>
</evidence>
<dbReference type="EMBL" id="JASCZI010212363">
    <property type="protein sequence ID" value="MED6199244.1"/>
    <property type="molecule type" value="Genomic_DNA"/>
</dbReference>
<dbReference type="PANTHER" id="PTHR31286:SF167">
    <property type="entry name" value="OS09G0268800 PROTEIN"/>
    <property type="match status" value="1"/>
</dbReference>
<name>A0ABU6XPA1_9FABA</name>
<accession>A0ABU6XPA1</accession>
<sequence length="169" mass="19754">MDHNKDPHSNHTQENETDISDPIIIFSNEDIQEGIHSSKNNLVGKFLTDKAINTAWEEDMEKVLKESPWIFRHLWLLFKRWCREDDPIKKNLDEAEMKVQIWGLPKHCKTTQLRRKIAATLGDVKECKIFEITREHLRFIKATMSLKTNKPLLHGINIGSKEDGLLWVA</sequence>
<keyword evidence="2" id="KW-1185">Reference proteome</keyword>
<dbReference type="PANTHER" id="PTHR31286">
    <property type="entry name" value="GLYCINE-RICH CELL WALL STRUCTURAL PROTEIN 1.8-LIKE"/>
    <property type="match status" value="1"/>
</dbReference>
<evidence type="ECO:0000313" key="1">
    <source>
        <dbReference type="EMBL" id="MED6199244.1"/>
    </source>
</evidence>
<dbReference type="Proteomes" id="UP001341840">
    <property type="component" value="Unassembled WGS sequence"/>
</dbReference>
<proteinExistence type="predicted"/>
<dbReference type="InterPro" id="IPR040256">
    <property type="entry name" value="At4g02000-like"/>
</dbReference>
<protein>
    <recommendedName>
        <fullName evidence="3">DUF4283 domain-containing protein</fullName>
    </recommendedName>
</protein>